<dbReference type="InterPro" id="IPR002110">
    <property type="entry name" value="Ankyrin_rpt"/>
</dbReference>
<reference evidence="4" key="1">
    <citation type="journal article" date="2013" name="Nat. Genet.">
        <title>The draft genomes of soft-shell turtle and green sea turtle yield insights into the development and evolution of the turtle-specific body plan.</title>
        <authorList>
            <person name="Wang Z."/>
            <person name="Pascual-Anaya J."/>
            <person name="Zadissa A."/>
            <person name="Li W."/>
            <person name="Niimura Y."/>
            <person name="Huang Z."/>
            <person name="Li C."/>
            <person name="White S."/>
            <person name="Xiong Z."/>
            <person name="Fang D."/>
            <person name="Wang B."/>
            <person name="Ming Y."/>
            <person name="Chen Y."/>
            <person name="Zheng Y."/>
            <person name="Kuraku S."/>
            <person name="Pignatelli M."/>
            <person name="Herrero J."/>
            <person name="Beal K."/>
            <person name="Nozawa M."/>
            <person name="Li Q."/>
            <person name="Wang J."/>
            <person name="Zhang H."/>
            <person name="Yu L."/>
            <person name="Shigenobu S."/>
            <person name="Wang J."/>
            <person name="Liu J."/>
            <person name="Flicek P."/>
            <person name="Searle S."/>
            <person name="Wang J."/>
            <person name="Kuratani S."/>
            <person name="Yin Y."/>
            <person name="Aken B."/>
            <person name="Zhang G."/>
            <person name="Irie N."/>
        </authorList>
    </citation>
    <scope>NUCLEOTIDE SEQUENCE [LARGE SCALE GENOMIC DNA]</scope>
</reference>
<evidence type="ECO:0000256" key="1">
    <source>
        <dbReference type="PROSITE-ProRule" id="PRU00023"/>
    </source>
</evidence>
<gene>
    <name evidence="3" type="ORF">UY3_00655</name>
</gene>
<dbReference type="InterPro" id="IPR036770">
    <property type="entry name" value="Ankyrin_rpt-contain_sf"/>
</dbReference>
<evidence type="ECO:0000313" key="3">
    <source>
        <dbReference type="EMBL" id="EMP42065.1"/>
    </source>
</evidence>
<dbReference type="AlphaFoldDB" id="M7C1L2"/>
<sequence length="421" mass="45672">TGVNVESSFQFGWTPLMYAASVANVELVRILLDRGANASFDKDQYTVLMAACTARASEEQILKTVELLLSRNANPSVACRAQDGSAGSMNQGFVVEESVVYKALASFIVEVGRLAGLLAPSKAGRSGPRICQIHLAAVSAFHLPVSDRSMLSHRRTVWFLKGLERLYPQVRRTSSLRAAGGIGTEYFSVSQEHRGVSERGAVLVVLPNTQKGLHADSPGLMVPSYSHGTQKVDAGTGPSALLFIASAELKTKTDKLGMLPDPKTRKSTLNHQQGMRHHRLQPWESLSPVLVDSPPKESHHGVTAMVLPSMPEAFEAARDLLSFPMPPTPAGRELSVAVPIPWDISAPRQVPTKGKPAMMAWHHFLAPISTEAPWSPRSESSDFGSETESYALNRNSYRSNRKHPAPDMGQGFVLAAWPPAQ</sequence>
<accession>M7C1L2</accession>
<feature type="region of interest" description="Disordered" evidence="2">
    <location>
        <begin position="255"/>
        <end position="276"/>
    </location>
</feature>
<dbReference type="Proteomes" id="UP000031443">
    <property type="component" value="Unassembled WGS sequence"/>
</dbReference>
<protein>
    <submittedName>
        <fullName evidence="3">Ankyrin repeat, SAM and basic leucine zipper domain-containing protein 1</fullName>
    </submittedName>
</protein>
<dbReference type="Pfam" id="PF12796">
    <property type="entry name" value="Ank_2"/>
    <property type="match status" value="1"/>
</dbReference>
<dbReference type="SUPFAM" id="SSF48403">
    <property type="entry name" value="Ankyrin repeat"/>
    <property type="match status" value="1"/>
</dbReference>
<name>M7C1L2_CHEMY</name>
<dbReference type="PROSITE" id="PS50297">
    <property type="entry name" value="ANK_REP_REGION"/>
    <property type="match status" value="1"/>
</dbReference>
<dbReference type="PANTHER" id="PTHR24157:SF3">
    <property type="entry name" value="ANKYRIN REPEAT, SAM AND BASIC LEUCINE ZIPPER DOMAIN-CONTAINING PROTEIN 1"/>
    <property type="match status" value="1"/>
</dbReference>
<dbReference type="PROSITE" id="PS50088">
    <property type="entry name" value="ANK_REPEAT"/>
    <property type="match status" value="1"/>
</dbReference>
<dbReference type="EMBL" id="KB478633">
    <property type="protein sequence ID" value="EMP42065.1"/>
    <property type="molecule type" value="Genomic_DNA"/>
</dbReference>
<feature type="repeat" description="ANK" evidence="1">
    <location>
        <begin position="11"/>
        <end position="43"/>
    </location>
</feature>
<keyword evidence="1" id="KW-0040">ANK repeat</keyword>
<feature type="non-terminal residue" evidence="3">
    <location>
        <position position="1"/>
    </location>
</feature>
<dbReference type="eggNOG" id="KOG0504">
    <property type="taxonomic scope" value="Eukaryota"/>
</dbReference>
<evidence type="ECO:0000256" key="2">
    <source>
        <dbReference type="SAM" id="MobiDB-lite"/>
    </source>
</evidence>
<dbReference type="SMART" id="SM00248">
    <property type="entry name" value="ANK"/>
    <property type="match status" value="2"/>
</dbReference>
<organism evidence="3 4">
    <name type="scientific">Chelonia mydas</name>
    <name type="common">Green sea-turtle</name>
    <name type="synonym">Chelonia agassizi</name>
    <dbReference type="NCBI Taxonomy" id="8469"/>
    <lineage>
        <taxon>Eukaryota</taxon>
        <taxon>Metazoa</taxon>
        <taxon>Chordata</taxon>
        <taxon>Craniata</taxon>
        <taxon>Vertebrata</taxon>
        <taxon>Euteleostomi</taxon>
        <taxon>Archelosauria</taxon>
        <taxon>Testudinata</taxon>
        <taxon>Testudines</taxon>
        <taxon>Cryptodira</taxon>
        <taxon>Durocryptodira</taxon>
        <taxon>Americhelydia</taxon>
        <taxon>Chelonioidea</taxon>
        <taxon>Cheloniidae</taxon>
        <taxon>Chelonia</taxon>
    </lineage>
</organism>
<keyword evidence="4" id="KW-1185">Reference proteome</keyword>
<proteinExistence type="predicted"/>
<evidence type="ECO:0000313" key="4">
    <source>
        <dbReference type="Proteomes" id="UP000031443"/>
    </source>
</evidence>
<dbReference type="Gene3D" id="1.25.40.20">
    <property type="entry name" value="Ankyrin repeat-containing domain"/>
    <property type="match status" value="1"/>
</dbReference>
<dbReference type="STRING" id="8469.M7C1L2"/>
<dbReference type="PANTHER" id="PTHR24157">
    <property type="entry name" value="ANKYRIN REPEAT, SAM AND BASIC LEUCINE ZIPPER DOMAIN-CONTAINING PROTEIN 1"/>
    <property type="match status" value="1"/>
</dbReference>
<dbReference type="GO" id="GO:0071546">
    <property type="term" value="C:pi-body"/>
    <property type="evidence" value="ECO:0007669"/>
    <property type="project" value="TreeGrafter"/>
</dbReference>